<dbReference type="EMBL" id="JAKLTR010000002">
    <property type="protein sequence ID" value="MCG2613414.1"/>
    <property type="molecule type" value="Genomic_DNA"/>
</dbReference>
<dbReference type="InterPro" id="IPR002938">
    <property type="entry name" value="FAD-bd"/>
</dbReference>
<proteinExistence type="predicted"/>
<accession>A0ABS9KM70</accession>
<name>A0ABS9KM70_9BACT</name>
<keyword evidence="3" id="KW-1185">Reference proteome</keyword>
<dbReference type="RefSeq" id="WP_237868642.1">
    <property type="nucleotide sequence ID" value="NZ_JAKLTR010000002.1"/>
</dbReference>
<dbReference type="PRINTS" id="PR00420">
    <property type="entry name" value="RNGMNOXGNASE"/>
</dbReference>
<protein>
    <submittedName>
        <fullName evidence="2">Geranylgeranyl reductase family protein</fullName>
    </submittedName>
</protein>
<dbReference type="Pfam" id="PF01494">
    <property type="entry name" value="FAD_binding_3"/>
    <property type="match status" value="1"/>
</dbReference>
<dbReference type="SUPFAM" id="SSF51905">
    <property type="entry name" value="FAD/NAD(P)-binding domain"/>
    <property type="match status" value="1"/>
</dbReference>
<dbReference type="InterPro" id="IPR050407">
    <property type="entry name" value="Geranylgeranyl_reductase"/>
</dbReference>
<sequence>MLIVRTLNKYDCDVLIAGGGPAGSGLAFHLASQGYKVIVVDAESFPRDKVCGDGVSPIALAELQAMGITQTEKFASTNEIKQVGLFIKNDKVIINLSKPDHLPFHAHIIPRVELDQWIVSAAQKAGATYLENTRVTGFEIRSGVAIAQLKQGRKNFTLNAKMIVGADGSRSVVARQLNGKPPDSEFQLVGLRAYYEKVNGPTDRVDIYFSEESFPGIFWMFPKGPAGANIGMAMVSKTLPTKTADVKQLLINHIARNKDIRERIGNGQMEGKIMGWPITFYNSKTRIIGDRVLLAGDAAGLINPLSGDGIQYALLSARWAAETISHCLQANDLSVNGLQSYQRRVNAELGYDFALSNLLVQFPRNRSLSKLWMTILEVMIARAKQDPKYADTIAGIFEGTYPSYKALNASFILNSVKQGATEFSEGFKKAMGQPGGLIATGLQATESITALLSELSTYQKDHIDWMKNTLGKTAKVAAHIITRMNANGR</sequence>
<dbReference type="PANTHER" id="PTHR42685">
    <property type="entry name" value="GERANYLGERANYL DIPHOSPHATE REDUCTASE"/>
    <property type="match status" value="1"/>
</dbReference>
<dbReference type="Gene3D" id="3.50.50.60">
    <property type="entry name" value="FAD/NAD(P)-binding domain"/>
    <property type="match status" value="1"/>
</dbReference>
<comment type="caution">
    <text evidence="2">The sequence shown here is derived from an EMBL/GenBank/DDBJ whole genome shotgun (WGS) entry which is preliminary data.</text>
</comment>
<dbReference type="PANTHER" id="PTHR42685:SF22">
    <property type="entry name" value="CONDITIONED MEDIUM FACTOR RECEPTOR 1"/>
    <property type="match status" value="1"/>
</dbReference>
<dbReference type="InterPro" id="IPR011777">
    <property type="entry name" value="Geranylgeranyl_Rdtase_fam"/>
</dbReference>
<dbReference type="NCBIfam" id="TIGR02032">
    <property type="entry name" value="GG-red-SF"/>
    <property type="match status" value="1"/>
</dbReference>
<dbReference type="Proteomes" id="UP001165367">
    <property type="component" value="Unassembled WGS sequence"/>
</dbReference>
<organism evidence="2 3">
    <name type="scientific">Terrimonas ginsenosidimutans</name>
    <dbReference type="NCBI Taxonomy" id="2908004"/>
    <lineage>
        <taxon>Bacteria</taxon>
        <taxon>Pseudomonadati</taxon>
        <taxon>Bacteroidota</taxon>
        <taxon>Chitinophagia</taxon>
        <taxon>Chitinophagales</taxon>
        <taxon>Chitinophagaceae</taxon>
        <taxon>Terrimonas</taxon>
    </lineage>
</organism>
<evidence type="ECO:0000313" key="2">
    <source>
        <dbReference type="EMBL" id="MCG2613414.1"/>
    </source>
</evidence>
<feature type="domain" description="FAD-binding" evidence="1">
    <location>
        <begin position="11"/>
        <end position="329"/>
    </location>
</feature>
<evidence type="ECO:0000259" key="1">
    <source>
        <dbReference type="Pfam" id="PF01494"/>
    </source>
</evidence>
<dbReference type="InterPro" id="IPR036188">
    <property type="entry name" value="FAD/NAD-bd_sf"/>
</dbReference>
<evidence type="ECO:0000313" key="3">
    <source>
        <dbReference type="Proteomes" id="UP001165367"/>
    </source>
</evidence>
<gene>
    <name evidence="2" type="ORF">LZZ85_03945</name>
</gene>
<reference evidence="2" key="1">
    <citation type="submission" date="2022-01" db="EMBL/GenBank/DDBJ databases">
        <authorList>
            <person name="Jo J.-H."/>
            <person name="Im W.-T."/>
        </authorList>
    </citation>
    <scope>NUCLEOTIDE SEQUENCE</scope>
    <source>
        <strain evidence="2">NA20</strain>
    </source>
</reference>